<dbReference type="EMBL" id="CP036276">
    <property type="protein sequence ID" value="QDU45901.1"/>
    <property type="molecule type" value="Genomic_DNA"/>
</dbReference>
<dbReference type="KEGG" id="sdyn:Mal52_17310"/>
<dbReference type="InterPro" id="IPR003346">
    <property type="entry name" value="Transposase_20"/>
</dbReference>
<evidence type="ECO:0000313" key="4">
    <source>
        <dbReference type="EMBL" id="QDU45901.1"/>
    </source>
</evidence>
<keyword evidence="8" id="KW-1185">Reference proteome</keyword>
<dbReference type="InterPro" id="IPR047650">
    <property type="entry name" value="Transpos_IS110"/>
</dbReference>
<dbReference type="InterPro" id="IPR002525">
    <property type="entry name" value="Transp_IS110-like_N"/>
</dbReference>
<evidence type="ECO:0000259" key="1">
    <source>
        <dbReference type="Pfam" id="PF01548"/>
    </source>
</evidence>
<dbReference type="PANTHER" id="PTHR33055">
    <property type="entry name" value="TRANSPOSASE FOR INSERTION SEQUENCE ELEMENT IS1111A"/>
    <property type="match status" value="1"/>
</dbReference>
<dbReference type="RefSeq" id="WP_145375389.1">
    <property type="nucleotide sequence ID" value="NZ_CP036276.1"/>
</dbReference>
<dbReference type="KEGG" id="sdyn:Mal52_59270"/>
<protein>
    <submittedName>
        <fullName evidence="3">Transposase IS116/IS110/IS902 family protein</fullName>
    </submittedName>
</protein>
<evidence type="ECO:0000313" key="8">
    <source>
        <dbReference type="Proteomes" id="UP000319383"/>
    </source>
</evidence>
<dbReference type="KEGG" id="sdyn:Mal52_61390"/>
<dbReference type="KEGG" id="sdyn:Mal52_43980"/>
<proteinExistence type="predicted"/>
<gene>
    <name evidence="3" type="ORF">Mal52_17310</name>
    <name evidence="4" type="ORF">Mal52_43980</name>
    <name evidence="5" type="ORF">Mal52_59270</name>
    <name evidence="6" type="ORF">Mal52_59780</name>
    <name evidence="7" type="ORF">Mal52_61390</name>
</gene>
<dbReference type="EMBL" id="CP036276">
    <property type="protein sequence ID" value="QDU47604.1"/>
    <property type="molecule type" value="Genomic_DNA"/>
</dbReference>
<organism evidence="3 8">
    <name type="scientific">Symmachiella dynata</name>
    <dbReference type="NCBI Taxonomy" id="2527995"/>
    <lineage>
        <taxon>Bacteria</taxon>
        <taxon>Pseudomonadati</taxon>
        <taxon>Planctomycetota</taxon>
        <taxon>Planctomycetia</taxon>
        <taxon>Planctomycetales</taxon>
        <taxon>Planctomycetaceae</taxon>
        <taxon>Symmachiella</taxon>
    </lineage>
</organism>
<evidence type="ECO:0000313" key="6">
    <source>
        <dbReference type="EMBL" id="QDU47447.1"/>
    </source>
</evidence>
<name>A0A517ZL90_9PLAN</name>
<dbReference type="Pfam" id="PF01548">
    <property type="entry name" value="DEDD_Tnp_IS110"/>
    <property type="match status" value="1"/>
</dbReference>
<dbReference type="GO" id="GO:0004803">
    <property type="term" value="F:transposase activity"/>
    <property type="evidence" value="ECO:0007669"/>
    <property type="project" value="InterPro"/>
</dbReference>
<dbReference type="Proteomes" id="UP000319383">
    <property type="component" value="Chromosome"/>
</dbReference>
<dbReference type="Pfam" id="PF02371">
    <property type="entry name" value="Transposase_20"/>
    <property type="match status" value="1"/>
</dbReference>
<evidence type="ECO:0000313" key="3">
    <source>
        <dbReference type="EMBL" id="QDU43259.1"/>
    </source>
</evidence>
<feature type="domain" description="Transposase IS116/IS110/IS902 C-terminal" evidence="2">
    <location>
        <begin position="219"/>
        <end position="296"/>
    </location>
</feature>
<reference evidence="3 8" key="1">
    <citation type="submission" date="2019-02" db="EMBL/GenBank/DDBJ databases">
        <title>Deep-cultivation of Planctomycetes and their phenomic and genomic characterization uncovers novel biology.</title>
        <authorList>
            <person name="Wiegand S."/>
            <person name="Jogler M."/>
            <person name="Boedeker C."/>
            <person name="Pinto D."/>
            <person name="Vollmers J."/>
            <person name="Rivas-Marin E."/>
            <person name="Kohn T."/>
            <person name="Peeters S.H."/>
            <person name="Heuer A."/>
            <person name="Rast P."/>
            <person name="Oberbeckmann S."/>
            <person name="Bunk B."/>
            <person name="Jeske O."/>
            <person name="Meyerdierks A."/>
            <person name="Storesund J.E."/>
            <person name="Kallscheuer N."/>
            <person name="Luecker S."/>
            <person name="Lage O.M."/>
            <person name="Pohl T."/>
            <person name="Merkel B.J."/>
            <person name="Hornburger P."/>
            <person name="Mueller R.-W."/>
            <person name="Bruemmer F."/>
            <person name="Labrenz M."/>
            <person name="Spormann A.M."/>
            <person name="Op den Camp H."/>
            <person name="Overmann J."/>
            <person name="Amann R."/>
            <person name="Jetten M.S.M."/>
            <person name="Mascher T."/>
            <person name="Medema M.H."/>
            <person name="Devos D.P."/>
            <person name="Kaster A.-K."/>
            <person name="Ovreas L."/>
            <person name="Rohde M."/>
            <person name="Galperin M.Y."/>
            <person name="Jogler C."/>
        </authorList>
    </citation>
    <scope>NUCLEOTIDE SEQUENCE [LARGE SCALE GENOMIC DNA]</scope>
    <source>
        <strain evidence="3 8">Mal52</strain>
    </source>
</reference>
<sequence length="337" mass="38295">MSSLSFFVGLDYHQSFIQVCVLDREGNVLANLKSPNSAEHVALLVRGVVPKSARVFVALEACTGAANFAEELVRHTGWSVDLAHAGYVAKLKQSPDKTDFSDARLLADLERVGYLPRVWMPPESLRDLRRLVRYRQQLAAARRNVKLRITALLREERIVAEQRRWTKAWQHWLAGLDEISPQMRWVMDQHLEALQRLEREIRAAEARLCAATCDDAIVQKLLEIKGVGLVTAVTLRAEIGRFDRFRTGKQLARFCGMTPRNASSGNRQADAGLIKAGNPELRRVIIETAHRLGRYDLRLSKMNTRLRRRGKPGSVVAAAIGNRWMRWLYHQMKTISV</sequence>
<evidence type="ECO:0000313" key="5">
    <source>
        <dbReference type="EMBL" id="QDU47397.1"/>
    </source>
</evidence>
<dbReference type="EMBL" id="CP036276">
    <property type="protein sequence ID" value="QDU47397.1"/>
    <property type="molecule type" value="Genomic_DNA"/>
</dbReference>
<dbReference type="GO" id="GO:0003677">
    <property type="term" value="F:DNA binding"/>
    <property type="evidence" value="ECO:0007669"/>
    <property type="project" value="InterPro"/>
</dbReference>
<dbReference type="PANTHER" id="PTHR33055:SF13">
    <property type="entry name" value="TRANSPOSASE"/>
    <property type="match status" value="1"/>
</dbReference>
<accession>A0A517ZL90</accession>
<dbReference type="AlphaFoldDB" id="A0A517ZL90"/>
<evidence type="ECO:0000313" key="7">
    <source>
        <dbReference type="EMBL" id="QDU47604.1"/>
    </source>
</evidence>
<dbReference type="EMBL" id="CP036276">
    <property type="protein sequence ID" value="QDU47447.1"/>
    <property type="molecule type" value="Genomic_DNA"/>
</dbReference>
<evidence type="ECO:0000259" key="2">
    <source>
        <dbReference type="Pfam" id="PF02371"/>
    </source>
</evidence>
<dbReference type="NCBIfam" id="NF033542">
    <property type="entry name" value="transpos_IS110"/>
    <property type="match status" value="1"/>
</dbReference>
<dbReference type="GO" id="GO:0006313">
    <property type="term" value="P:DNA transposition"/>
    <property type="evidence" value="ECO:0007669"/>
    <property type="project" value="InterPro"/>
</dbReference>
<feature type="domain" description="Transposase IS110-like N-terminal" evidence="1">
    <location>
        <begin position="8"/>
        <end position="155"/>
    </location>
</feature>
<dbReference type="EMBL" id="CP036276">
    <property type="protein sequence ID" value="QDU43259.1"/>
    <property type="molecule type" value="Genomic_DNA"/>
</dbReference>
<dbReference type="KEGG" id="sdyn:Mal52_59780"/>